<dbReference type="Proteomes" id="UP000449678">
    <property type="component" value="Unassembled WGS sequence"/>
</dbReference>
<sequence>MKITTVIPAYKSQYLMELLASLAQQTEPPERIIFSDDSPDQSFTSMLTSEPLQSLIGHLNVTVLPGTRRGAYANWSQCINAWGGQTELVHILCDDDLIYPQFYARHRHAHMTGNFSSTVSRRWYANEAGQPLNKSLTLPEAVDLHPQRLLSLDANTLFVSTVGRAANWLGEVSNTVMRAEAANLIVQRQVDGISIAGLEDLAAFICGARERPLCYLNEHLGCFRQNAGQNSAKGASAAMKCSIMGYLGLALIGLRRGLISEEHAHYCIDMVGQNVLWHYRDEADTQAIRDTLPALIAGAPGADERYLHAWHDFVAAHGHY</sequence>
<accession>A0ABW9VAL8</accession>
<dbReference type="InterPro" id="IPR029044">
    <property type="entry name" value="Nucleotide-diphossugar_trans"/>
</dbReference>
<evidence type="ECO:0000313" key="2">
    <source>
        <dbReference type="EMBL" id="MYM36626.1"/>
    </source>
</evidence>
<organism evidence="2 3">
    <name type="scientific">Duganella lactea</name>
    <dbReference type="NCBI Taxonomy" id="2692173"/>
    <lineage>
        <taxon>Bacteria</taxon>
        <taxon>Pseudomonadati</taxon>
        <taxon>Pseudomonadota</taxon>
        <taxon>Betaproteobacteria</taxon>
        <taxon>Burkholderiales</taxon>
        <taxon>Oxalobacteraceae</taxon>
        <taxon>Telluria group</taxon>
        <taxon>Duganella</taxon>
    </lineage>
</organism>
<feature type="domain" description="Glycosyltransferase 2-like" evidence="1">
    <location>
        <begin position="6"/>
        <end position="127"/>
    </location>
</feature>
<dbReference type="InterPro" id="IPR001173">
    <property type="entry name" value="Glyco_trans_2-like"/>
</dbReference>
<comment type="caution">
    <text evidence="2">The sequence shown here is derived from an EMBL/GenBank/DDBJ whole genome shotgun (WGS) entry which is preliminary data.</text>
</comment>
<reference evidence="2 3" key="1">
    <citation type="submission" date="2019-12" db="EMBL/GenBank/DDBJ databases">
        <title>Novel species isolated from a subtropical stream in China.</title>
        <authorList>
            <person name="Lu H."/>
        </authorList>
    </citation>
    <scope>NUCLEOTIDE SEQUENCE [LARGE SCALE GENOMIC DNA]</scope>
    <source>
        <strain evidence="2 3">FT94W</strain>
    </source>
</reference>
<keyword evidence="3" id="KW-1185">Reference proteome</keyword>
<evidence type="ECO:0000313" key="3">
    <source>
        <dbReference type="Proteomes" id="UP000449678"/>
    </source>
</evidence>
<name>A0ABW9VAL8_9BURK</name>
<dbReference type="Gene3D" id="3.90.550.10">
    <property type="entry name" value="Spore Coat Polysaccharide Biosynthesis Protein SpsA, Chain A"/>
    <property type="match status" value="1"/>
</dbReference>
<gene>
    <name evidence="2" type="ORF">GTP38_20045</name>
</gene>
<protein>
    <submittedName>
        <fullName evidence="2">Glycosyltransferase</fullName>
    </submittedName>
</protein>
<proteinExistence type="predicted"/>
<dbReference type="Pfam" id="PF00535">
    <property type="entry name" value="Glycos_transf_2"/>
    <property type="match status" value="1"/>
</dbReference>
<dbReference type="EMBL" id="WWCO01000016">
    <property type="protein sequence ID" value="MYM36626.1"/>
    <property type="molecule type" value="Genomic_DNA"/>
</dbReference>
<dbReference type="RefSeq" id="WP_160991981.1">
    <property type="nucleotide sequence ID" value="NZ_WWCO01000016.1"/>
</dbReference>
<dbReference type="CDD" id="cd00761">
    <property type="entry name" value="Glyco_tranf_GTA_type"/>
    <property type="match status" value="1"/>
</dbReference>
<evidence type="ECO:0000259" key="1">
    <source>
        <dbReference type="Pfam" id="PF00535"/>
    </source>
</evidence>
<dbReference type="SUPFAM" id="SSF53448">
    <property type="entry name" value="Nucleotide-diphospho-sugar transferases"/>
    <property type="match status" value="1"/>
</dbReference>